<protein>
    <recommendedName>
        <fullName evidence="3">Carboxypeptidase regulatory-like domain-containing protein</fullName>
    </recommendedName>
</protein>
<dbReference type="Gene3D" id="2.60.40.1120">
    <property type="entry name" value="Carboxypeptidase-like, regulatory domain"/>
    <property type="match status" value="1"/>
</dbReference>
<dbReference type="AlphaFoldDB" id="A0A0K1PID2"/>
<dbReference type="RefSeq" id="WP_050727343.1">
    <property type="nucleotide sequence ID" value="NZ_CP012332.1"/>
</dbReference>
<reference evidence="1 2" key="1">
    <citation type="submission" date="2015-08" db="EMBL/GenBank/DDBJ databases">
        <authorList>
            <person name="Babu N.S."/>
            <person name="Beckwith C.J."/>
            <person name="Beseler K.G."/>
            <person name="Brison A."/>
            <person name="Carone J.V."/>
            <person name="Caskin T.P."/>
            <person name="Diamond M."/>
            <person name="Durham M.E."/>
            <person name="Foxe J.M."/>
            <person name="Go M."/>
            <person name="Henderson B.A."/>
            <person name="Jones I.B."/>
            <person name="McGettigan J.A."/>
            <person name="Micheletti S.J."/>
            <person name="Nasrallah M.E."/>
            <person name="Ortiz D."/>
            <person name="Piller C.R."/>
            <person name="Privatt S.R."/>
            <person name="Schneider S.L."/>
            <person name="Sharp S."/>
            <person name="Smith T.C."/>
            <person name="Stanton J.D."/>
            <person name="Ullery H.E."/>
            <person name="Wilson R.J."/>
            <person name="Serrano M.G."/>
            <person name="Buck G."/>
            <person name="Lee V."/>
            <person name="Wang Y."/>
            <person name="Carvalho R."/>
            <person name="Voegtly L."/>
            <person name="Shi R."/>
            <person name="Duckworth R."/>
            <person name="Johnson A."/>
            <person name="Loviza R."/>
            <person name="Walstead R."/>
            <person name="Shah Z."/>
            <person name="Kiflezghi M."/>
            <person name="Wade K."/>
            <person name="Ball S.L."/>
            <person name="Bradley K.W."/>
            <person name="Asai D.J."/>
            <person name="Bowman C.A."/>
            <person name="Russell D.A."/>
            <person name="Pope W.H."/>
            <person name="Jacobs-Sera D."/>
            <person name="Hendrix R.W."/>
            <person name="Hatfull G.F."/>
        </authorList>
    </citation>
    <scope>NUCLEOTIDE SEQUENCE [LARGE SCALE GENOMIC DNA]</scope>
    <source>
        <strain evidence="1 2">DSM 27710</strain>
    </source>
</reference>
<evidence type="ECO:0000313" key="2">
    <source>
        <dbReference type="Proteomes" id="UP000055590"/>
    </source>
</evidence>
<evidence type="ECO:0008006" key="3">
    <source>
        <dbReference type="Google" id="ProtNLM"/>
    </source>
</evidence>
<dbReference type="InterPro" id="IPR013784">
    <property type="entry name" value="Carb-bd-like_fold"/>
</dbReference>
<dbReference type="Pfam" id="PF13620">
    <property type="entry name" value="CarboxypepD_reg"/>
    <property type="match status" value="1"/>
</dbReference>
<dbReference type="Pfam" id="PF07676">
    <property type="entry name" value="PD40"/>
    <property type="match status" value="1"/>
</dbReference>
<dbReference type="OrthoDB" id="414967at2"/>
<dbReference type="STRING" id="1391653.AKJ08_3685"/>
<dbReference type="PROSITE" id="PS51257">
    <property type="entry name" value="PROKAR_LIPOPROTEIN"/>
    <property type="match status" value="1"/>
</dbReference>
<evidence type="ECO:0000313" key="1">
    <source>
        <dbReference type="EMBL" id="AKU93298.1"/>
    </source>
</evidence>
<dbReference type="Gene3D" id="2.140.10.30">
    <property type="entry name" value="Dipeptidylpeptidase IV, N-terminal domain"/>
    <property type="match status" value="1"/>
</dbReference>
<dbReference type="EMBL" id="CP012332">
    <property type="protein sequence ID" value="AKU93298.1"/>
    <property type="molecule type" value="Genomic_DNA"/>
</dbReference>
<dbReference type="KEGG" id="vin:AKJ08_3685"/>
<organism evidence="1 2">
    <name type="scientific">Vulgatibacter incomptus</name>
    <dbReference type="NCBI Taxonomy" id="1391653"/>
    <lineage>
        <taxon>Bacteria</taxon>
        <taxon>Pseudomonadati</taxon>
        <taxon>Myxococcota</taxon>
        <taxon>Myxococcia</taxon>
        <taxon>Myxococcales</taxon>
        <taxon>Cystobacterineae</taxon>
        <taxon>Vulgatibacteraceae</taxon>
        <taxon>Vulgatibacter</taxon>
    </lineage>
</organism>
<accession>A0A0K1PID2</accession>
<dbReference type="SUPFAM" id="SSF49452">
    <property type="entry name" value="Starch-binding domain-like"/>
    <property type="match status" value="1"/>
</dbReference>
<dbReference type="SUPFAM" id="SSF82171">
    <property type="entry name" value="DPP6 N-terminal domain-like"/>
    <property type="match status" value="1"/>
</dbReference>
<dbReference type="InterPro" id="IPR011659">
    <property type="entry name" value="WD40"/>
</dbReference>
<dbReference type="GO" id="GO:0030246">
    <property type="term" value="F:carbohydrate binding"/>
    <property type="evidence" value="ECO:0007669"/>
    <property type="project" value="InterPro"/>
</dbReference>
<name>A0A0K1PID2_9BACT</name>
<dbReference type="Proteomes" id="UP000055590">
    <property type="component" value="Chromosome"/>
</dbReference>
<gene>
    <name evidence="1" type="ORF">AKJ08_3685</name>
</gene>
<sequence length="692" mass="74688">MSSIRPRDLLVPLPLLVALLACGSDPRPTCDVVPRQDGTRLLICSDGTSTVLPKLPTEKPGCTVVGEAKLFGRSNHAAITVTLADTASGAKVEARPSQDGTYVFPALTSGVYDLTFEAPGYNSEKLGQLVVAPGAFRVDPVELRMGKKLTDSPAARLVPSPDYDAFVAMGESDPGPATLWEEDGWWSKPLGGDVARLSFSPSGRRLTFLNDSRGANGPGTLYHYDRDAGALSKVDTLVREWILARDEASIVALQEGSRLLYWTTNMREDALVISEGVLGWWADPELRTVVFRIGTGELIVWDLAAGGGATIGSGSGPITFSPDGRSFVFTALDRAMLWDGARNEVVPLAAPTANGAIFSPNGNWVLLRKPGLDQVLFDLESGRQDLLRSVFWAHFSSSSDALFYVAPNDSGAVVLTRWSLPDLRSESIEGIERMPPPRVVPAPGGEALLFRTNVSITWVPGTGSDFVGTLMGWRRDRGFEELARDVGSTWTPSPDGAFVSFVQGSVRVVKELESGDSWSVGEVLLPNAPAEWDPSSTVLRFGSGDIPLTHWAWDTERKEAVSLGDQVDSSNCRFAGDGSLACLARRSSNGGGSEIVRWDRPSNRVRVLTDGIWELDGSGQGSRLGLLSRPRIETKDGLLLVFDPQLPEPVAVDDEVELMLSTARWLAYSIGDDTSERPGLYVTDFPTTPVTR</sequence>
<keyword evidence="2" id="KW-1185">Reference proteome</keyword>
<proteinExistence type="predicted"/>